<dbReference type="RefSeq" id="WP_390228867.1">
    <property type="nucleotide sequence ID" value="NZ_JBHSCN010000005.1"/>
</dbReference>
<evidence type="ECO:0000313" key="3">
    <source>
        <dbReference type="Proteomes" id="UP001595900"/>
    </source>
</evidence>
<accession>A0ABV8Q9C9</accession>
<name>A0ABV8Q9C9_9MICO</name>
<keyword evidence="1" id="KW-0472">Membrane</keyword>
<evidence type="ECO:0000256" key="1">
    <source>
        <dbReference type="SAM" id="Phobius"/>
    </source>
</evidence>
<feature type="transmembrane region" description="Helical" evidence="1">
    <location>
        <begin position="12"/>
        <end position="37"/>
    </location>
</feature>
<sequence length="75" mass="7979">MPGGQRGRARRGAAYWLSLLIGCLTIVVIGGLIYFHFSPQEFARVVPTPTYSKGPGGLYNPGVTLVPNPPVTPTP</sequence>
<comment type="caution">
    <text evidence="2">The sequence shown here is derived from an EMBL/GenBank/DDBJ whole genome shotgun (WGS) entry which is preliminary data.</text>
</comment>
<gene>
    <name evidence="2" type="ORF">ACFOYW_10415</name>
</gene>
<evidence type="ECO:0000313" key="2">
    <source>
        <dbReference type="EMBL" id="MFC4243789.1"/>
    </source>
</evidence>
<organism evidence="2 3">
    <name type="scientific">Gryllotalpicola reticulitermitis</name>
    <dbReference type="NCBI Taxonomy" id="1184153"/>
    <lineage>
        <taxon>Bacteria</taxon>
        <taxon>Bacillati</taxon>
        <taxon>Actinomycetota</taxon>
        <taxon>Actinomycetes</taxon>
        <taxon>Micrococcales</taxon>
        <taxon>Microbacteriaceae</taxon>
        <taxon>Gryllotalpicola</taxon>
    </lineage>
</organism>
<reference evidence="3" key="1">
    <citation type="journal article" date="2019" name="Int. J. Syst. Evol. Microbiol.">
        <title>The Global Catalogue of Microorganisms (GCM) 10K type strain sequencing project: providing services to taxonomists for standard genome sequencing and annotation.</title>
        <authorList>
            <consortium name="The Broad Institute Genomics Platform"/>
            <consortium name="The Broad Institute Genome Sequencing Center for Infectious Disease"/>
            <person name="Wu L."/>
            <person name="Ma J."/>
        </authorList>
    </citation>
    <scope>NUCLEOTIDE SEQUENCE [LARGE SCALE GENOMIC DNA]</scope>
    <source>
        <strain evidence="3">CGMCC 1.10363</strain>
    </source>
</reference>
<dbReference type="EMBL" id="JBHSCN010000005">
    <property type="protein sequence ID" value="MFC4243789.1"/>
    <property type="molecule type" value="Genomic_DNA"/>
</dbReference>
<keyword evidence="1" id="KW-0812">Transmembrane</keyword>
<keyword evidence="3" id="KW-1185">Reference proteome</keyword>
<keyword evidence="1" id="KW-1133">Transmembrane helix</keyword>
<proteinExistence type="predicted"/>
<protein>
    <submittedName>
        <fullName evidence="2">Uncharacterized protein</fullName>
    </submittedName>
</protein>
<dbReference type="Proteomes" id="UP001595900">
    <property type="component" value="Unassembled WGS sequence"/>
</dbReference>
<dbReference type="PROSITE" id="PS51257">
    <property type="entry name" value="PROKAR_LIPOPROTEIN"/>
    <property type="match status" value="1"/>
</dbReference>